<dbReference type="Proteomes" id="UP001208114">
    <property type="component" value="Unassembled WGS sequence"/>
</dbReference>
<dbReference type="EMBL" id="JAOTEN010000004">
    <property type="protein sequence ID" value="MCU7615224.1"/>
    <property type="molecule type" value="Genomic_DNA"/>
</dbReference>
<keyword evidence="2" id="KW-1185">Reference proteome</keyword>
<organism evidence="1 2">
    <name type="scientific">Chryseobacterium gilvum</name>
    <dbReference type="NCBI Taxonomy" id="2976534"/>
    <lineage>
        <taxon>Bacteria</taxon>
        <taxon>Pseudomonadati</taxon>
        <taxon>Bacteroidota</taxon>
        <taxon>Flavobacteriia</taxon>
        <taxon>Flavobacteriales</taxon>
        <taxon>Weeksellaceae</taxon>
        <taxon>Chryseobacterium group</taxon>
        <taxon>Chryseobacterium</taxon>
    </lineage>
</organism>
<evidence type="ECO:0000313" key="2">
    <source>
        <dbReference type="Proteomes" id="UP001208114"/>
    </source>
</evidence>
<name>A0ABT2W004_9FLAO</name>
<dbReference type="RefSeq" id="WP_262991246.1">
    <property type="nucleotide sequence ID" value="NZ_JAOTEN010000004.1"/>
</dbReference>
<evidence type="ECO:0000313" key="1">
    <source>
        <dbReference type="EMBL" id="MCU7615224.1"/>
    </source>
</evidence>
<sequence length="148" mass="17298">MNIFKSILNNLKVISINANLEKNLEKFIAKQITINDLCHQLILLNENKTEFGFIGINSNKNDCIYFTKESNNNFNIEFEAVEKSQIPYFEKVKNFAEKNNYSYKEKANNIPYIQIMTETDIEQTIELAKQIQSEIFGNNENTRYNVVP</sequence>
<reference evidence="2" key="1">
    <citation type="submission" date="2023-07" db="EMBL/GenBank/DDBJ databases">
        <title>Chryseobacterium sp. GMJ5 Genome sequencing and assembly.</title>
        <authorList>
            <person name="Jung Y."/>
        </authorList>
    </citation>
    <scope>NUCLEOTIDE SEQUENCE [LARGE SCALE GENOMIC DNA]</scope>
    <source>
        <strain evidence="2">GMJ5</strain>
    </source>
</reference>
<protein>
    <submittedName>
        <fullName evidence="1">Uncharacterized protein</fullName>
    </submittedName>
</protein>
<proteinExistence type="predicted"/>
<comment type="caution">
    <text evidence="1">The sequence shown here is derived from an EMBL/GenBank/DDBJ whole genome shotgun (WGS) entry which is preliminary data.</text>
</comment>
<accession>A0ABT2W004</accession>
<gene>
    <name evidence="1" type="ORF">N0B16_12315</name>
</gene>